<keyword evidence="2" id="KW-1185">Reference proteome</keyword>
<proteinExistence type="predicted"/>
<comment type="caution">
    <text evidence="1">The sequence shown here is derived from an EMBL/GenBank/DDBJ whole genome shotgun (WGS) entry which is preliminary data.</text>
</comment>
<dbReference type="EMBL" id="JAGWCR010000009">
    <property type="protein sequence ID" value="MBS3650365.1"/>
    <property type="molecule type" value="Genomic_DNA"/>
</dbReference>
<dbReference type="Proteomes" id="UP000680348">
    <property type="component" value="Unassembled WGS sequence"/>
</dbReference>
<dbReference type="RefSeq" id="WP_188255924.1">
    <property type="nucleotide sequence ID" value="NZ_JABVCF010000009.1"/>
</dbReference>
<name>A0A942E3F6_9HYPH</name>
<organism evidence="1 2">
    <name type="scientific">Pseudaminobacter soli</name>
    <name type="common">ex Zhang et al. 2022</name>
    <dbReference type="NCBI Taxonomy" id="2831468"/>
    <lineage>
        <taxon>Bacteria</taxon>
        <taxon>Pseudomonadati</taxon>
        <taxon>Pseudomonadota</taxon>
        <taxon>Alphaproteobacteria</taxon>
        <taxon>Hyphomicrobiales</taxon>
        <taxon>Phyllobacteriaceae</taxon>
        <taxon>Pseudaminobacter</taxon>
    </lineage>
</organism>
<accession>A0A942E3F6</accession>
<reference evidence="1" key="1">
    <citation type="submission" date="2021-04" db="EMBL/GenBank/DDBJ databases">
        <title>Pseudaminobacter soli sp. nov., isolated from paddy soil contaminated by heavy metals.</title>
        <authorList>
            <person name="Zhang K."/>
        </authorList>
    </citation>
    <scope>NUCLEOTIDE SEQUENCE</scope>
    <source>
        <strain evidence="1">19-2017</strain>
    </source>
</reference>
<evidence type="ECO:0000313" key="2">
    <source>
        <dbReference type="Proteomes" id="UP000680348"/>
    </source>
</evidence>
<gene>
    <name evidence="1" type="ORF">KEU06_17255</name>
</gene>
<protein>
    <submittedName>
        <fullName evidence="1">Uncharacterized protein</fullName>
    </submittedName>
</protein>
<sequence>MFDRTRFASLLLTRTRTASGVWEDVSCSSEFDLLFDLSRIFGRRFDAGKPARTAGEIGDVISAVIADQDSNGNLERVADLRWVHHREDQFRHIFEFKAIKGATYSACWGVSLDFVPIANRGRLAWKRTSKSARMDLCIDPIDKKGSNSKWCSFFYNDDDRRIGTVARASLRVAGVDLAKLNSLQGVLSAFEQRAAMQFERFSLENYVQTDLAWGLLLIALAREDEGVRRLGRYCERSGVSRDDALLAKARAAARNIATN</sequence>
<dbReference type="AlphaFoldDB" id="A0A942E3F6"/>
<evidence type="ECO:0000313" key="1">
    <source>
        <dbReference type="EMBL" id="MBS3650365.1"/>
    </source>
</evidence>